<name>A0A1J0ER68_9PSED</name>
<reference evidence="2" key="1">
    <citation type="submission" date="2016-10" db="EMBL/GenBank/DDBJ databases">
        <title>Pseudomonas frederiksbergensis ERGS4:02 complete genome.</title>
        <authorList>
            <person name="Kumar R."/>
            <person name="Acharya V."/>
            <person name="Singh D."/>
        </authorList>
    </citation>
    <scope>NUCLEOTIDE SEQUENCE [LARGE SCALE GENOMIC DNA]</scope>
    <source>
        <strain evidence="2">ERGS4:02</strain>
    </source>
</reference>
<dbReference type="Proteomes" id="UP000182567">
    <property type="component" value="Chromosome"/>
</dbReference>
<evidence type="ECO:0000313" key="1">
    <source>
        <dbReference type="EMBL" id="APC18312.1"/>
    </source>
</evidence>
<dbReference type="EMBL" id="CP017886">
    <property type="protein sequence ID" value="APC18312.1"/>
    <property type="molecule type" value="Genomic_DNA"/>
</dbReference>
<protein>
    <submittedName>
        <fullName evidence="1">Uncharacterized protein</fullName>
    </submittedName>
</protein>
<gene>
    <name evidence="1" type="ORF">BLL42_22260</name>
</gene>
<organism evidence="1 2">
    <name type="scientific">Pseudomonas frederiksbergensis</name>
    <dbReference type="NCBI Taxonomy" id="104087"/>
    <lineage>
        <taxon>Bacteria</taxon>
        <taxon>Pseudomonadati</taxon>
        <taxon>Pseudomonadota</taxon>
        <taxon>Gammaproteobacteria</taxon>
        <taxon>Pseudomonadales</taxon>
        <taxon>Pseudomonadaceae</taxon>
        <taxon>Pseudomonas</taxon>
    </lineage>
</organism>
<sequence length="65" mass="7241">MKGKRKVKTTKWQIAEHFKAEAHRLLRARSARANRFLDVALAAGRDLEPVGSLAGNRPVTSDQSQ</sequence>
<accession>A0A1J0ER68</accession>
<evidence type="ECO:0000313" key="2">
    <source>
        <dbReference type="Proteomes" id="UP000182567"/>
    </source>
</evidence>
<proteinExistence type="predicted"/>
<dbReference type="AlphaFoldDB" id="A0A1J0ER68"/>